<dbReference type="AlphaFoldDB" id="A0A239PXU4"/>
<evidence type="ECO:0000313" key="5">
    <source>
        <dbReference type="Proteomes" id="UP000198346"/>
    </source>
</evidence>
<accession>A0A239PXU4</accession>
<dbReference type="PANTHER" id="PTHR47234:SF2">
    <property type="entry name" value="TONB-DEPENDENT RECEPTOR"/>
    <property type="match status" value="1"/>
</dbReference>
<keyword evidence="1" id="KW-0998">Cell outer membrane</keyword>
<dbReference type="SUPFAM" id="SSF56935">
    <property type="entry name" value="Porins"/>
    <property type="match status" value="1"/>
</dbReference>
<evidence type="ECO:0000256" key="1">
    <source>
        <dbReference type="PROSITE-ProRule" id="PRU01360"/>
    </source>
</evidence>
<evidence type="ECO:0000256" key="2">
    <source>
        <dbReference type="SAM" id="SignalP"/>
    </source>
</evidence>
<name>A0A239PXU4_9PROT</name>
<proteinExistence type="inferred from homology"/>
<feature type="chain" id="PRO_5013303389" evidence="2">
    <location>
        <begin position="23"/>
        <end position="248"/>
    </location>
</feature>
<dbReference type="EMBL" id="FZQA01000006">
    <property type="protein sequence ID" value="SNT74918.1"/>
    <property type="molecule type" value="Genomic_DNA"/>
</dbReference>
<keyword evidence="1" id="KW-0813">Transport</keyword>
<comment type="subcellular location">
    <subcellularLocation>
        <location evidence="1">Cell outer membrane</location>
        <topology evidence="1">Multi-pass membrane protein</topology>
    </subcellularLocation>
</comment>
<dbReference type="Pfam" id="PF07715">
    <property type="entry name" value="Plug"/>
    <property type="match status" value="1"/>
</dbReference>
<gene>
    <name evidence="4" type="ORF">SAMN06297382_2509</name>
</gene>
<evidence type="ECO:0000259" key="3">
    <source>
        <dbReference type="Pfam" id="PF07715"/>
    </source>
</evidence>
<feature type="signal peptide" evidence="2">
    <location>
        <begin position="1"/>
        <end position="22"/>
    </location>
</feature>
<dbReference type="PROSITE" id="PS52016">
    <property type="entry name" value="TONB_DEPENDENT_REC_3"/>
    <property type="match status" value="1"/>
</dbReference>
<dbReference type="GO" id="GO:0009279">
    <property type="term" value="C:cell outer membrane"/>
    <property type="evidence" value="ECO:0007669"/>
    <property type="project" value="UniProtKB-SubCell"/>
</dbReference>
<dbReference type="PANTHER" id="PTHR47234">
    <property type="match status" value="1"/>
</dbReference>
<dbReference type="InterPro" id="IPR039426">
    <property type="entry name" value="TonB-dep_rcpt-like"/>
</dbReference>
<feature type="domain" description="TonB-dependent receptor plug" evidence="3">
    <location>
        <begin position="52"/>
        <end position="166"/>
    </location>
</feature>
<dbReference type="InterPro" id="IPR037066">
    <property type="entry name" value="Plug_dom_sf"/>
</dbReference>
<dbReference type="InterPro" id="IPR012910">
    <property type="entry name" value="Plug_dom"/>
</dbReference>
<reference evidence="4 5" key="1">
    <citation type="submission" date="2017-07" db="EMBL/GenBank/DDBJ databases">
        <authorList>
            <person name="Sun Z.S."/>
            <person name="Albrecht U."/>
            <person name="Echele G."/>
            <person name="Lee C.C."/>
        </authorList>
    </citation>
    <scope>NUCLEOTIDE SEQUENCE [LARGE SCALE GENOMIC DNA]</scope>
    <source>
        <strain evidence="4 5">CGMCC 1.12710</strain>
    </source>
</reference>
<sequence length="248" mass="25839">MTINTHRRIALAALCAGSSVLAMTAAAPAFGQDAASDDEIVVTGTRITRPNLQSPNPVQSVDSTDVTLSGDVNVVDIVNDVPALIGSANSEQNSVAFGTFGAATLDLRNLGTERTLVLVNGRRHVGGVAGTSTVDVNTIPAALVERVDVLTGGASAIYGADAVTGVVNFIMKDDFEGVTARGQASISDEGDAGIYYFSATAGKNFDNGRGNITGSFTFEENERLRQGDRAHTRGDRIATDWPNPALRI</sequence>
<keyword evidence="2" id="KW-0732">Signal</keyword>
<comment type="similarity">
    <text evidence="1">Belongs to the TonB-dependent receptor family.</text>
</comment>
<keyword evidence="1" id="KW-1134">Transmembrane beta strand</keyword>
<keyword evidence="1" id="KW-0472">Membrane</keyword>
<dbReference type="Proteomes" id="UP000198346">
    <property type="component" value="Unassembled WGS sequence"/>
</dbReference>
<dbReference type="Gene3D" id="2.170.130.10">
    <property type="entry name" value="TonB-dependent receptor, plug domain"/>
    <property type="match status" value="1"/>
</dbReference>
<keyword evidence="1" id="KW-0812">Transmembrane</keyword>
<keyword evidence="5" id="KW-1185">Reference proteome</keyword>
<organism evidence="4 5">
    <name type="scientific">Amphiplicatus metriothermophilus</name>
    <dbReference type="NCBI Taxonomy" id="1519374"/>
    <lineage>
        <taxon>Bacteria</taxon>
        <taxon>Pseudomonadati</taxon>
        <taxon>Pseudomonadota</taxon>
        <taxon>Alphaproteobacteria</taxon>
        <taxon>Parvularculales</taxon>
        <taxon>Parvularculaceae</taxon>
        <taxon>Amphiplicatus</taxon>
    </lineage>
</organism>
<protein>
    <submittedName>
        <fullName evidence="4">TonB-dependent Receptor Plug Domain</fullName>
    </submittedName>
</protein>
<keyword evidence="4" id="KW-0675">Receptor</keyword>
<evidence type="ECO:0000313" key="4">
    <source>
        <dbReference type="EMBL" id="SNT74918.1"/>
    </source>
</evidence>